<dbReference type="FunFam" id="3.40.50.300:FF:001793">
    <property type="entry name" value="TATA-binding protein-associated factor"/>
    <property type="match status" value="1"/>
</dbReference>
<dbReference type="InterPro" id="IPR016024">
    <property type="entry name" value="ARM-type_fold"/>
</dbReference>
<dbReference type="eggNOG" id="KOG0392">
    <property type="taxonomic scope" value="Eukaryota"/>
</dbReference>
<dbReference type="Gene3D" id="3.40.50.10810">
    <property type="entry name" value="Tandem AAA-ATPase domain"/>
    <property type="match status" value="1"/>
</dbReference>
<dbReference type="InterPro" id="IPR011989">
    <property type="entry name" value="ARM-like"/>
</dbReference>
<feature type="compositionally biased region" description="Basic and acidic residues" evidence="2">
    <location>
        <begin position="214"/>
        <end position="229"/>
    </location>
</feature>
<evidence type="ECO:0000313" key="5">
    <source>
        <dbReference type="EMBL" id="BAM83014.1"/>
    </source>
</evidence>
<dbReference type="RefSeq" id="XP_005539050.1">
    <property type="nucleotide sequence ID" value="XM_005538993.1"/>
</dbReference>
<dbReference type="GO" id="GO:0016887">
    <property type="term" value="F:ATP hydrolysis activity"/>
    <property type="evidence" value="ECO:0007669"/>
    <property type="project" value="InterPro"/>
</dbReference>
<dbReference type="OMA" id="WYSDIAC"/>
<dbReference type="PROSITE" id="PS51192">
    <property type="entry name" value="HELICASE_ATP_BIND_1"/>
    <property type="match status" value="1"/>
</dbReference>
<dbReference type="SUPFAM" id="SSF48371">
    <property type="entry name" value="ARM repeat"/>
    <property type="match status" value="1"/>
</dbReference>
<feature type="domain" description="Helicase ATP-binding" evidence="3">
    <location>
        <begin position="1197"/>
        <end position="1403"/>
    </location>
</feature>
<dbReference type="HOGENOM" id="CLU_000315_1_1_1"/>
<dbReference type="InterPro" id="IPR049730">
    <property type="entry name" value="SNF2/RAD54-like_C"/>
</dbReference>
<dbReference type="CDD" id="cd18793">
    <property type="entry name" value="SF2_C_SNF"/>
    <property type="match status" value="1"/>
</dbReference>
<name>M1VC48_CYAM1</name>
<dbReference type="EMBL" id="AP006501">
    <property type="protein sequence ID" value="BAM83014.1"/>
    <property type="molecule type" value="Genomic_DNA"/>
</dbReference>
<evidence type="ECO:0000256" key="1">
    <source>
        <dbReference type="ARBA" id="ARBA00022801"/>
    </source>
</evidence>
<feature type="region of interest" description="Disordered" evidence="2">
    <location>
        <begin position="1804"/>
        <end position="1828"/>
    </location>
</feature>
<dbReference type="PANTHER" id="PTHR36498:SF1">
    <property type="entry name" value="TATA-BINDING PROTEIN-ASSOCIATED FACTOR 172"/>
    <property type="match status" value="1"/>
</dbReference>
<dbReference type="InterPro" id="IPR038718">
    <property type="entry name" value="SNF2-like_sf"/>
</dbReference>
<dbReference type="OrthoDB" id="10252227at2759"/>
<dbReference type="PANTHER" id="PTHR36498">
    <property type="entry name" value="TATA-BINDING PROTEIN-ASSOCIATED FACTOR 172"/>
    <property type="match status" value="1"/>
</dbReference>
<dbReference type="Gene3D" id="3.40.50.300">
    <property type="entry name" value="P-loop containing nucleotide triphosphate hydrolases"/>
    <property type="match status" value="1"/>
</dbReference>
<dbReference type="Pfam" id="PF00176">
    <property type="entry name" value="SNF2-rel_dom"/>
    <property type="match status" value="1"/>
</dbReference>
<dbReference type="Gramene" id="CMS464CT">
    <property type="protein sequence ID" value="CMS464CT"/>
    <property type="gene ID" value="CMS464C"/>
</dbReference>
<dbReference type="SUPFAM" id="SSF52540">
    <property type="entry name" value="P-loop containing nucleoside triphosphate hydrolases"/>
    <property type="match status" value="2"/>
</dbReference>
<feature type="region of interest" description="Disordered" evidence="2">
    <location>
        <begin position="176"/>
        <end position="254"/>
    </location>
</feature>
<dbReference type="KEGG" id="cme:CYME_CMS464C"/>
<gene>
    <name evidence="5" type="ORF">CYME_CMS464C</name>
</gene>
<protein>
    <submittedName>
        <fullName evidence="5">TBP-associated factor 172, similar to SWI2/SNF2 family</fullName>
    </submittedName>
</protein>
<dbReference type="Gene3D" id="1.25.10.10">
    <property type="entry name" value="Leucine-rich Repeat Variant"/>
    <property type="match status" value="2"/>
</dbReference>
<dbReference type="GO" id="GO:0003677">
    <property type="term" value="F:DNA binding"/>
    <property type="evidence" value="ECO:0007669"/>
    <property type="project" value="InterPro"/>
</dbReference>
<dbReference type="SMART" id="SM00487">
    <property type="entry name" value="DEXDc"/>
    <property type="match status" value="1"/>
</dbReference>
<dbReference type="GO" id="GO:0005524">
    <property type="term" value="F:ATP binding"/>
    <property type="evidence" value="ECO:0007669"/>
    <property type="project" value="InterPro"/>
</dbReference>
<dbReference type="SMART" id="SM00490">
    <property type="entry name" value="HELICc"/>
    <property type="match status" value="1"/>
</dbReference>
<feature type="domain" description="Helicase C-terminal" evidence="4">
    <location>
        <begin position="1609"/>
        <end position="1779"/>
    </location>
</feature>
<dbReference type="InterPro" id="IPR014001">
    <property type="entry name" value="Helicase_ATP-bd"/>
</dbReference>
<proteinExistence type="predicted"/>
<keyword evidence="6" id="KW-1185">Reference proteome</keyword>
<organism evidence="5 6">
    <name type="scientific">Cyanidioschyzon merolae (strain NIES-3377 / 10D)</name>
    <name type="common">Unicellular red alga</name>
    <dbReference type="NCBI Taxonomy" id="280699"/>
    <lineage>
        <taxon>Eukaryota</taxon>
        <taxon>Rhodophyta</taxon>
        <taxon>Bangiophyceae</taxon>
        <taxon>Cyanidiales</taxon>
        <taxon>Cyanidiaceae</taxon>
        <taxon>Cyanidioschyzon</taxon>
    </lineage>
</organism>
<sequence>MLLQKQQSRLDGLLALLEAKDTSTSVRRLAAQQLAELVDAQPSDAAFIIDPGSVHVLNQLLRVVLHSKVWDARICAGSALKLVVQRLQTCLQAPANLDNDEALNNLLTLRQLDPKFLMDTGSVFSSSSGVEYMVAAGDVREQWVELRRELLGGVAATAIDLDIGVSLADIAERKQNTEQATPKNALRVPQRRKTAPLQSNVCKRPRAPTSLKADVLDSVHTDSHEHMNDGDDDNGDKDVDRPSRKTSVQAGSIELETENDLGTVTLDAALHRLVCILADSLLSPDWETRHGAAVATRDMLSVRAFREWLPMEEREDIASRMYVLLAMDRFRDYASDQVVAPVPETVSMALGSVAVGLDAETAAQLESHLLELIRYKEEWQARHGGLLGMRYLLAVRADLRAKRLPETLPVLLDVLKSDDDDVIAAACEVIILIAEEIHRLDIERSTNHLTEILGACWDNLGSFDELSACVTALVRCIEALLRARPSSCSILGEGPARVFRLLRHRNGETRRAALSCLMQGLRALPEASPVRRTLDEAGLYSAIWAAWLLETGTDAGIGGKLREFWYLLCDTRCTFVENDRETPQEQVPDASQHAGVIIQPAPGTPAAVPQKSLLDNVDGTKPVEALLGCSRHPLEVLLLRAAAEARSPVEAQKLLERLFQRMHWSLPGTAVAPVSSGHDAGYEMQLQSAEALACYIRMHPHCLEGERHGLASWLATLAAASSLTQRRFLALTGRALETCPAWLLTAVEAQLALLERSTDTLHEEAHAELDPLFWQTIRSLRQVQPAQVPALAPEQTPRTADLGALFGACTRDDLWEQVTDPEAAARLTAMRLNVRSAILRCCKTENTGRLLVAAAAVGALVRHLPELPSRVTPWIRILLGVLLEQLPDGFGVPLFDAHDACSLVECAQEVAAMDLARLTQRMKRGSKARDQVVKNLITARCSRALAALARVYGPGLFTELPQMEQEVFGSVESVLPNAPASADTDETKAEQHQRCDLVLCAVADDLDSTLVSRLLMLFPALIRRRARALVPLCCRFTRPAMEAVIQHLLPLLEPGEEAPLPAVPVNRHANTTCDTYEARFQAIALLAEIVHSLGERIIPYAAFLVVPLLGRLVDQDERVRSLAAMVFGELVRLLPLEGALPADELLSPALQQQLSSARDFIAQLLGQKPLEVFRLSIPIGDNVQLRTYQQEGLNWLAFLHRYGLHGALCDDMGLGKTLMTLCILAADRCGLVGGPAGARLSSRSSTSGHRDGVDAPAQNDGQVALEASAGTTPLPSLVVCPASVMHHWHDEVLRFFPRHLTPVLVYAGAPGQRQELAQQLRGAERPPLVITSYEVVRSDLEKLASLRYAYVVLDEGHMIKNARSKLSQAVRRLHARHRLILTGTPIQNNVTELWALFDFLMPGYLGTEQSFVAQYAKPIQAARHPKCSDAAREAGERALAALHRQVLPFILRRMKENVMKELPPKVIQDRICALSDIQRFIYDSFVQTAPLEWLAETRAPTLAATAAEVEAAPRDTDEDAGQVPALTPKRLSGSSHVFYALMFLRRLCTHPRLILSELAPELRRQVEEQLNRAQLDWNSLDIAPKMLALGELLYECGIASDDTSSAGASIIDATVQTWDTTSQRAEKKHRALIFAQLKETLDIIETDVLQRWYPQVSYLRLDGSIVDPRIRQDLVHRFNRDPTIDCLLLTTHVGGLGLNLTGADTVIFVECDYNPTVDLQAMDRAHRIGQTRVVTVHRLITRGTIEEKIMSIQRFKMHLATSVVNQENASLRLMNTEQILELFRPVAATGTAGALDAKAEIPLPSAETGSARRRAPGKDAHGEAGGRSTGAWRMLARIPEQAAAEAYGEEFQRARAFVQELLTSDQEGSALVQMEHDSKR</sequence>
<dbReference type="InterPro" id="IPR027417">
    <property type="entry name" value="P-loop_NTPase"/>
</dbReference>
<dbReference type="InterPro" id="IPR000330">
    <property type="entry name" value="SNF2_N"/>
</dbReference>
<evidence type="ECO:0000256" key="2">
    <source>
        <dbReference type="SAM" id="MobiDB-lite"/>
    </source>
</evidence>
<evidence type="ECO:0000259" key="4">
    <source>
        <dbReference type="PROSITE" id="PS51194"/>
    </source>
</evidence>
<evidence type="ECO:0000259" key="3">
    <source>
        <dbReference type="PROSITE" id="PS51192"/>
    </source>
</evidence>
<keyword evidence="1" id="KW-0378">Hydrolase</keyword>
<reference evidence="5 6" key="2">
    <citation type="journal article" date="2007" name="BMC Biol.">
        <title>A 100%-complete sequence reveals unusually simple genomic features in the hot-spring red alga Cyanidioschyzon merolae.</title>
        <authorList>
            <person name="Nozaki H."/>
            <person name="Takano H."/>
            <person name="Misumi O."/>
            <person name="Terasawa K."/>
            <person name="Matsuzaki M."/>
            <person name="Maruyama S."/>
            <person name="Nishida K."/>
            <person name="Yagisawa F."/>
            <person name="Yoshida Y."/>
            <person name="Fujiwara T."/>
            <person name="Takio S."/>
            <person name="Tamura K."/>
            <person name="Chung S.J."/>
            <person name="Nakamura S."/>
            <person name="Kuroiwa H."/>
            <person name="Tanaka K."/>
            <person name="Sato N."/>
            <person name="Kuroiwa T."/>
        </authorList>
    </citation>
    <scope>NUCLEOTIDE SEQUENCE [LARGE SCALE GENOMIC DNA]</scope>
    <source>
        <strain evidence="5 6">10D</strain>
    </source>
</reference>
<dbReference type="GO" id="GO:0017025">
    <property type="term" value="F:TBP-class protein binding"/>
    <property type="evidence" value="ECO:0007669"/>
    <property type="project" value="InterPro"/>
</dbReference>
<dbReference type="Pfam" id="PF00271">
    <property type="entry name" value="Helicase_C"/>
    <property type="match status" value="1"/>
</dbReference>
<accession>M1VC48</accession>
<dbReference type="InterPro" id="IPR001650">
    <property type="entry name" value="Helicase_C-like"/>
</dbReference>
<dbReference type="InterPro" id="IPR044972">
    <property type="entry name" value="Mot1"/>
</dbReference>
<dbReference type="GeneID" id="16997534"/>
<reference evidence="5 6" key="1">
    <citation type="journal article" date="2004" name="Nature">
        <title>Genome sequence of the ultrasmall unicellular red alga Cyanidioschyzon merolae 10D.</title>
        <authorList>
            <person name="Matsuzaki M."/>
            <person name="Misumi O."/>
            <person name="Shin-i T."/>
            <person name="Maruyama S."/>
            <person name="Takahara M."/>
            <person name="Miyagishima S."/>
            <person name="Mori T."/>
            <person name="Nishida K."/>
            <person name="Yagisawa F."/>
            <person name="Nishida K."/>
            <person name="Yoshida Y."/>
            <person name="Nishimura Y."/>
            <person name="Nakao S."/>
            <person name="Kobayashi T."/>
            <person name="Momoyama Y."/>
            <person name="Higashiyama T."/>
            <person name="Minoda A."/>
            <person name="Sano M."/>
            <person name="Nomoto H."/>
            <person name="Oishi K."/>
            <person name="Hayashi H."/>
            <person name="Ohta F."/>
            <person name="Nishizaka S."/>
            <person name="Haga S."/>
            <person name="Miura S."/>
            <person name="Morishita T."/>
            <person name="Kabeya Y."/>
            <person name="Terasawa K."/>
            <person name="Suzuki Y."/>
            <person name="Ishii Y."/>
            <person name="Asakawa S."/>
            <person name="Takano H."/>
            <person name="Ohta N."/>
            <person name="Kuroiwa H."/>
            <person name="Tanaka K."/>
            <person name="Shimizu N."/>
            <person name="Sugano S."/>
            <person name="Sato N."/>
            <person name="Nozaki H."/>
            <person name="Ogasawara N."/>
            <person name="Kohara Y."/>
            <person name="Kuroiwa T."/>
        </authorList>
    </citation>
    <scope>NUCLEOTIDE SEQUENCE [LARGE SCALE GENOMIC DNA]</scope>
    <source>
        <strain evidence="5 6">10D</strain>
    </source>
</reference>
<evidence type="ECO:0000313" key="6">
    <source>
        <dbReference type="Proteomes" id="UP000007014"/>
    </source>
</evidence>
<dbReference type="PROSITE" id="PS51194">
    <property type="entry name" value="HELICASE_CTER"/>
    <property type="match status" value="1"/>
</dbReference>
<dbReference type="STRING" id="280699.M1VC48"/>
<dbReference type="Proteomes" id="UP000007014">
    <property type="component" value="Chromosome 19"/>
</dbReference>